<dbReference type="PANTHER" id="PTHR32332:SF31">
    <property type="entry name" value="2-NITROPROPANE DIOXYGENASE FAMILY, PUTATIVE (AFU_ORTHOLOGUE AFUA_2G09850)-RELATED"/>
    <property type="match status" value="1"/>
</dbReference>
<dbReference type="SUPFAM" id="SSF51412">
    <property type="entry name" value="Inosine monophosphate dehydrogenase (IMPDH)"/>
    <property type="match status" value="1"/>
</dbReference>
<evidence type="ECO:0000256" key="2">
    <source>
        <dbReference type="ARBA" id="ARBA00022643"/>
    </source>
</evidence>
<evidence type="ECO:0000313" key="4">
    <source>
        <dbReference type="EMBL" id="KAF8910456.1"/>
    </source>
</evidence>
<dbReference type="EMBL" id="JADNYJ010000006">
    <property type="protein sequence ID" value="KAF8910456.1"/>
    <property type="molecule type" value="Genomic_DNA"/>
</dbReference>
<organism evidence="4 5">
    <name type="scientific">Gymnopilus junonius</name>
    <name type="common">Spectacular rustgill mushroom</name>
    <name type="synonym">Gymnopilus spectabilis subsp. junonius</name>
    <dbReference type="NCBI Taxonomy" id="109634"/>
    <lineage>
        <taxon>Eukaryota</taxon>
        <taxon>Fungi</taxon>
        <taxon>Dikarya</taxon>
        <taxon>Basidiomycota</taxon>
        <taxon>Agaricomycotina</taxon>
        <taxon>Agaricomycetes</taxon>
        <taxon>Agaricomycetidae</taxon>
        <taxon>Agaricales</taxon>
        <taxon>Agaricineae</taxon>
        <taxon>Hymenogastraceae</taxon>
        <taxon>Gymnopilus</taxon>
    </lineage>
</organism>
<evidence type="ECO:0000313" key="5">
    <source>
        <dbReference type="Proteomes" id="UP000724874"/>
    </source>
</evidence>
<dbReference type="PANTHER" id="PTHR32332">
    <property type="entry name" value="2-NITROPROPANE DIOXYGENASE"/>
    <property type="match status" value="1"/>
</dbReference>
<reference evidence="4" key="1">
    <citation type="submission" date="2020-11" db="EMBL/GenBank/DDBJ databases">
        <authorList>
            <consortium name="DOE Joint Genome Institute"/>
            <person name="Ahrendt S."/>
            <person name="Riley R."/>
            <person name="Andreopoulos W."/>
            <person name="LaButti K."/>
            <person name="Pangilinan J."/>
            <person name="Ruiz-duenas F.J."/>
            <person name="Barrasa J.M."/>
            <person name="Sanchez-Garcia M."/>
            <person name="Camarero S."/>
            <person name="Miyauchi S."/>
            <person name="Serrano A."/>
            <person name="Linde D."/>
            <person name="Babiker R."/>
            <person name="Drula E."/>
            <person name="Ayuso-Fernandez I."/>
            <person name="Pacheco R."/>
            <person name="Padilla G."/>
            <person name="Ferreira P."/>
            <person name="Barriuso J."/>
            <person name="Kellner H."/>
            <person name="Castanera R."/>
            <person name="Alfaro M."/>
            <person name="Ramirez L."/>
            <person name="Pisabarro A.G."/>
            <person name="Kuo A."/>
            <person name="Tritt A."/>
            <person name="Lipzen A."/>
            <person name="He G."/>
            <person name="Yan M."/>
            <person name="Ng V."/>
            <person name="Cullen D."/>
            <person name="Martin F."/>
            <person name="Rosso M.-N."/>
            <person name="Henrissat B."/>
            <person name="Hibbett D."/>
            <person name="Martinez A.T."/>
            <person name="Grigoriev I.V."/>
        </authorList>
    </citation>
    <scope>NUCLEOTIDE SEQUENCE</scope>
    <source>
        <strain evidence="4">AH 44721</strain>
    </source>
</reference>
<sequence length="347" mass="37265">MPTIKTALSDLLNVDVPILCAPMAVDGTVDLASAVTSAGGFGMMGSGFRSSKVLREEMQIIRDRLRLSPGKPIPIAVGFLGWVLDRAPDDPLLEEVLDEKPVAVCLAFGDDLGKYVARIHAHDSKRAHKTIIFVNVNSVEMAVKAANEWKVDVIVAQDRHRIWGHGGAHAPPLFSLVPAILDALPRGPLVVGAGGIANGKQIAALLTLGADGVLLGTRFLFTPECKYSPQKKEVLIKAGLHDTVRTLAYDEVGRTNFWPADVDGRAVSNSVMEDLNAGLDLETRLKKFDESASTGDSSHLIVWAGVGVGLTDKITPASDIVHDLRRETLEVLNKAAKLVSVRRDDPL</sequence>
<proteinExistence type="predicted"/>
<dbReference type="InterPro" id="IPR004136">
    <property type="entry name" value="NMO"/>
</dbReference>
<evidence type="ECO:0000256" key="1">
    <source>
        <dbReference type="ARBA" id="ARBA00022630"/>
    </source>
</evidence>
<accession>A0A9P5TT08</accession>
<protein>
    <submittedName>
        <fullName evidence="4">2-nitropropane dioxygenase</fullName>
    </submittedName>
</protein>
<comment type="caution">
    <text evidence="4">The sequence shown here is derived from an EMBL/GenBank/DDBJ whole genome shotgun (WGS) entry which is preliminary data.</text>
</comment>
<dbReference type="CDD" id="cd04730">
    <property type="entry name" value="NPD_like"/>
    <property type="match status" value="1"/>
</dbReference>
<keyword evidence="5" id="KW-1185">Reference proteome</keyword>
<dbReference type="Pfam" id="PF03060">
    <property type="entry name" value="NMO"/>
    <property type="match status" value="1"/>
</dbReference>
<keyword evidence="3" id="KW-0560">Oxidoreductase</keyword>
<dbReference type="Gene3D" id="3.20.20.70">
    <property type="entry name" value="Aldolase class I"/>
    <property type="match status" value="1"/>
</dbReference>
<evidence type="ECO:0000256" key="3">
    <source>
        <dbReference type="ARBA" id="ARBA00023002"/>
    </source>
</evidence>
<gene>
    <name evidence="4" type="ORF">CPB84DRAFT_1763723</name>
</gene>
<keyword evidence="1" id="KW-0285">Flavoprotein</keyword>
<dbReference type="GO" id="GO:0018580">
    <property type="term" value="F:nitronate monooxygenase activity"/>
    <property type="evidence" value="ECO:0007669"/>
    <property type="project" value="InterPro"/>
</dbReference>
<dbReference type="AlphaFoldDB" id="A0A9P5TT08"/>
<dbReference type="Proteomes" id="UP000724874">
    <property type="component" value="Unassembled WGS sequence"/>
</dbReference>
<dbReference type="OrthoDB" id="2349068at2759"/>
<name>A0A9P5TT08_GYMJU</name>
<dbReference type="GO" id="GO:0051213">
    <property type="term" value="F:dioxygenase activity"/>
    <property type="evidence" value="ECO:0007669"/>
    <property type="project" value="UniProtKB-KW"/>
</dbReference>
<dbReference type="InterPro" id="IPR013785">
    <property type="entry name" value="Aldolase_TIM"/>
</dbReference>
<keyword evidence="2" id="KW-0288">FMN</keyword>
<keyword evidence="4" id="KW-0223">Dioxygenase</keyword>